<dbReference type="RefSeq" id="WP_259830311.1">
    <property type="nucleotide sequence ID" value="NZ_JANZQH010000007.1"/>
</dbReference>
<organism evidence="1 2">
    <name type="scientific">Chryseobacterium pyrolae</name>
    <dbReference type="NCBI Taxonomy" id="2987481"/>
    <lineage>
        <taxon>Bacteria</taxon>
        <taxon>Pseudomonadati</taxon>
        <taxon>Bacteroidota</taxon>
        <taxon>Flavobacteriia</taxon>
        <taxon>Flavobacteriales</taxon>
        <taxon>Weeksellaceae</taxon>
        <taxon>Chryseobacterium group</taxon>
        <taxon>Chryseobacterium</taxon>
    </lineage>
</organism>
<keyword evidence="2" id="KW-1185">Reference proteome</keyword>
<protein>
    <recommendedName>
        <fullName evidence="3">Lipoprotein</fullName>
    </recommendedName>
</protein>
<proteinExistence type="predicted"/>
<reference evidence="1" key="1">
    <citation type="submission" date="2022-08" db="EMBL/GenBank/DDBJ databases">
        <title>Chryseobacterium antibioticum,isolated from the rhizosphere soil of Pyrola in Tibet.</title>
        <authorList>
            <person name="Kan Y."/>
        </authorList>
    </citation>
    <scope>NUCLEOTIDE SEQUENCE</scope>
    <source>
        <strain evidence="1">Pc2-12</strain>
    </source>
</reference>
<dbReference type="InterPro" id="IPR046732">
    <property type="entry name" value="DUF6624"/>
</dbReference>
<comment type="caution">
    <text evidence="1">The sequence shown here is derived from an EMBL/GenBank/DDBJ whole genome shotgun (WGS) entry which is preliminary data.</text>
</comment>
<evidence type="ECO:0008006" key="3">
    <source>
        <dbReference type="Google" id="ProtNLM"/>
    </source>
</evidence>
<name>A0ABT2IJV6_9FLAO</name>
<dbReference type="Proteomes" id="UP001142057">
    <property type="component" value="Unassembled WGS sequence"/>
</dbReference>
<gene>
    <name evidence="1" type="ORF">NZD88_15455</name>
</gene>
<evidence type="ECO:0000313" key="1">
    <source>
        <dbReference type="EMBL" id="MCT2408942.1"/>
    </source>
</evidence>
<dbReference type="EMBL" id="JANZQH010000007">
    <property type="protein sequence ID" value="MCT2408942.1"/>
    <property type="molecule type" value="Genomic_DNA"/>
</dbReference>
<accession>A0ABT2IJV6</accession>
<evidence type="ECO:0000313" key="2">
    <source>
        <dbReference type="Proteomes" id="UP001142057"/>
    </source>
</evidence>
<sequence>MYKKSNYILLILSFCFFGCKKSENYSEVRKTLEKVLEDDQKFRQPNFDYVKQNLLDRKNTKIVTKIIDSLGWLGEDKIGHDANLALFVVFQHTQELSTREKYLQVMKKAVKTGNADKRQLAYMIDRDELLNHRKQIYGTQYSINKNGSAFIENLIDPANINKRRKSMNLYPLEDYLKKIDSSNKVNNSNR</sequence>
<dbReference type="Pfam" id="PF20329">
    <property type="entry name" value="DUF6624"/>
    <property type="match status" value="1"/>
</dbReference>